<organism evidence="2 3">
    <name type="scientific">Apium graveolens</name>
    <name type="common">Celery</name>
    <dbReference type="NCBI Taxonomy" id="4045"/>
    <lineage>
        <taxon>Eukaryota</taxon>
        <taxon>Viridiplantae</taxon>
        <taxon>Streptophyta</taxon>
        <taxon>Embryophyta</taxon>
        <taxon>Tracheophyta</taxon>
        <taxon>Spermatophyta</taxon>
        <taxon>Magnoliopsida</taxon>
        <taxon>eudicotyledons</taxon>
        <taxon>Gunneridae</taxon>
        <taxon>Pentapetalae</taxon>
        <taxon>asterids</taxon>
        <taxon>campanulids</taxon>
        <taxon>Apiales</taxon>
        <taxon>Apiaceae</taxon>
        <taxon>Apioideae</taxon>
        <taxon>apioid superclade</taxon>
        <taxon>Apieae</taxon>
        <taxon>Apium</taxon>
    </lineage>
</organism>
<feature type="compositionally biased region" description="Polar residues" evidence="1">
    <location>
        <begin position="49"/>
        <end position="59"/>
    </location>
</feature>
<evidence type="ECO:0000313" key="3">
    <source>
        <dbReference type="Proteomes" id="UP000593563"/>
    </source>
</evidence>
<accession>A0A6L5BBM7</accession>
<dbReference type="AlphaFoldDB" id="A0A6L5BBM7"/>
<dbReference type="Proteomes" id="UP000593563">
    <property type="component" value="Unassembled WGS sequence"/>
</dbReference>
<proteinExistence type="predicted"/>
<gene>
    <name evidence="2" type="ORF">AG4045_014463</name>
</gene>
<comment type="caution">
    <text evidence="2">The sequence shown here is derived from an EMBL/GenBank/DDBJ whole genome shotgun (WGS) entry which is preliminary data.</text>
</comment>
<evidence type="ECO:0000256" key="1">
    <source>
        <dbReference type="SAM" id="MobiDB-lite"/>
    </source>
</evidence>
<feature type="compositionally biased region" description="Basic and acidic residues" evidence="1">
    <location>
        <begin position="62"/>
        <end position="72"/>
    </location>
</feature>
<evidence type="ECO:0000313" key="2">
    <source>
        <dbReference type="EMBL" id="KAF1001424.1"/>
    </source>
</evidence>
<dbReference type="EMBL" id="WRXP01004498">
    <property type="protein sequence ID" value="KAF1001424.1"/>
    <property type="molecule type" value="Genomic_DNA"/>
</dbReference>
<name>A0A6L5BBM7_APIGR</name>
<sequence>MKLISKWLMSLISTNNSGYRSRDTYGESSPVEYQNNKDWGSSPDKVGSGNRQTNLNSGVKSGELDKHRGTKHEHATIQLHEGIVQGLPEVKIKNQIARGTLSKKRGKWQRGLNVELLLAAEVMKRNRSYIALMEARTKENMIRDAAKIAAMKAAELGK</sequence>
<feature type="region of interest" description="Disordered" evidence="1">
    <location>
        <begin position="18"/>
        <end position="72"/>
    </location>
</feature>
<protein>
    <submittedName>
        <fullName evidence="2">Uncharacterized protein</fullName>
    </submittedName>
</protein>
<keyword evidence="3" id="KW-1185">Reference proteome</keyword>
<reference evidence="2" key="1">
    <citation type="submission" date="2020-01" db="EMBL/GenBank/DDBJ databases">
        <title>The Celery Genome Sequence Reveals Sequential Paleo-tetraploidization, Resistance Gene Elimination, Karyotype Evolution, and Functional Innovation in Apiales.</title>
        <authorList>
            <person name="Song X."/>
        </authorList>
    </citation>
    <scope>NUCLEOTIDE SEQUENCE</scope>
    <source>
        <tissue evidence="2">Leaf</tissue>
    </source>
</reference>